<feature type="coiled-coil region" evidence="5">
    <location>
        <begin position="33"/>
        <end position="60"/>
    </location>
</feature>
<name>A0A2P6RPA7_ROSCH</name>
<keyword evidence="4" id="KW-0067">ATP-binding</keyword>
<keyword evidence="3" id="KW-0611">Plant defense</keyword>
<reference evidence="9 10" key="1">
    <citation type="journal article" date="2018" name="Nat. Genet.">
        <title>The Rosa genome provides new insights in the design of modern roses.</title>
        <authorList>
            <person name="Bendahmane M."/>
        </authorList>
    </citation>
    <scope>NUCLEOTIDE SEQUENCE [LARGE SCALE GENOMIC DNA]</scope>
    <source>
        <strain evidence="10">cv. Old Blush</strain>
    </source>
</reference>
<evidence type="ECO:0000256" key="1">
    <source>
        <dbReference type="ARBA" id="ARBA00008894"/>
    </source>
</evidence>
<dbReference type="InterPro" id="IPR057135">
    <property type="entry name" value="At4g27190-like_LRR"/>
</dbReference>
<organism evidence="9 10">
    <name type="scientific">Rosa chinensis</name>
    <name type="common">China rose</name>
    <dbReference type="NCBI Taxonomy" id="74649"/>
    <lineage>
        <taxon>Eukaryota</taxon>
        <taxon>Viridiplantae</taxon>
        <taxon>Streptophyta</taxon>
        <taxon>Embryophyta</taxon>
        <taxon>Tracheophyta</taxon>
        <taxon>Spermatophyta</taxon>
        <taxon>Magnoliopsida</taxon>
        <taxon>eudicotyledons</taxon>
        <taxon>Gunneridae</taxon>
        <taxon>Pentapetalae</taxon>
        <taxon>rosids</taxon>
        <taxon>fabids</taxon>
        <taxon>Rosales</taxon>
        <taxon>Rosaceae</taxon>
        <taxon>Rosoideae</taxon>
        <taxon>Rosoideae incertae sedis</taxon>
        <taxon>Rosa</taxon>
    </lineage>
</organism>
<sequence>MEIPTAVAGKTAEFAVGPVIRQGGYIIHCKSNLHALQTRVDELKATRGRVQNEIDAAKRRGENIHPDVEHWTKKVDENTGKAEELLNDDRAKMKCLLGFCPNLLTRHQLSRKSIKLLEVVVELNGKGVFPSISCGGPAEEVFLMSTKDYEAFESRDLTIKGIIHELSNPDTNKIGVYGIGGVGKTTLLEEVIRRVMEDKLFDDVVMVRDVKENPDIGRIQKEIAEKLDMDSNALESRSIADKARRICGRISNKNTLIVLDDIWSYVELKAVGLPDVSTCKVLLTSRIQEVLSSKMGTQKNFQLVNLEENECWQLFESKAGEVVKDQRIRTIAAQVANRCGGLPILVVTVASALKESTLPEWRNALKRLKKFEKEGSAEQAFLALEWSYDRLDDEGLKPLFLLCGVIARNNSIWLEDLLKLAMGLGLLKNVDTVEEARDLLLSLVKKLKGFCLLLDTNSDTAVRMHDLVIDVADNIASRDGRFLSVACGAELKNWTDEVLFGKCSKISIKSSSLPKLSEALQCQKLEMFHLRCEDEHQLQVPNSFFANMEKLKVLSLINVKNLACLGFLKNLQALCLDRCEMEDIAVVGELRKLEILSLGYTNIKQLPKEIGELTCLRLLDLTSCFFLQVIAPNVLSRLTRLEDLRVRNSSIKWEAEQEGERSNASLSELKHLSLLTALEINISNPGMLPKDLFSDKLERFYIRIGDHYSEGRSMNTLKLQFTTGDELDQGLKMLVKGSEYLTLQGGANVNEIAYRLEGDNFRQLKHLQLRNLDTTYIINSKDVISSLTTLEVTDCDGIKFLFSSSMARSLVQLRTLNISGCTNMVEIVSTQENDKENNIVNMFSKLESLTLEELPSLVRFCLGSYAEFSALEEVLISNGQGKSTTITKEIEDGDSKDHLGVDNAVRYFLFDEKVTFPSLEILRLEKLPKLEAVWQNQLAPDSFCRIREVRVDSCPSLINLFVPFITERLDVLKTLMVWSCPSLEVVFKCGGLKFKETHNPSTKELKTFNCCPNLEYFDIRHSDKLKYIFQKEERLETAREFVFPKVTELQLCNLPQFKSIYPGTHVSQWSSLQELDVDECGEVKIIAGELSVSQEKQESASHSNPIEQPLILIEKVVFSSLTTLNVAECHGIKFLFSSSMAKSLVQLKTLEIRNCRSMVVIVSTQEDDEENNIVNMFSRLESLTLKELPNLVGFYSRSYAGFSSLEEALISNGQSKSTTITKEIEDGDSKDHLGVDNAVRYLLFDEKVTFPSLEILRFEKLPKLEAVWQNQLAPDSFCRIREVRVDSCPSLINLFVPFITERLDALKTLRVSSCPSLEVVFKCGGLKFKETHDPSTKELKNFNCCPNLEYFSIQRSDKLKYICQTEERLEMVPKFVFPKVTELQLCNLPQFKSIYPGTHVSQWPSLQKLNVDECGEVKIIAGELSVYQEKQEFASHSNPIEQPLILIEKFVFSSLTTLEVTDCDGIKFLFSSSMARSLIQLKTLTISRCRSMVVIVSTQEDDEENNIVNMFSKLESLTLRELPSLVGFCSGSYVGFSSLEEALISNGQSKSTTITKEIEDGDSKDHLGVDNVVHYFLFDEKVTFPSLEILRLAKLPKLEVVWQNQLAPDSFSRLKDVEVWKCSSLINLFVPFITERLDALKTLSVSSCPSLEVVFKCGGLKFKETHDPSTKELKTFNCCPNLEYFSIQRSDKLKYIFQTEEQLEMVPKFVFPKVTELQLCNMPQFRSIYPGTHVSQWSSLQKLNVDECGEVKIIAGELSVYQEKQESASHSNPIEQPLILIEKGSSLFPSLETLTLGAMEMWSGPPPAQVCSKVKLVEVRGATFCKHAAFLQGLHNLEKLIVMDMGDKDPCREIFVDAGNGGGEIQVKKLTISDMDELMHIGKESSQSAVPVFPKLEKLWVWWCSRLKNLDSSTISFQNLTSLTVDHLDGLKYLVSHRIARSLMQLTRLKIRYCKIMEVIVATEEDVDELAFSQLKHLQLSGVPHLRGLCSGNCILKFPSLETLSISRRLKSKLFSHDEFRCKIDDDTYDTDVEDAPADDEDGGDDNEVNDDGHGNDKKDDEDSACDA</sequence>
<evidence type="ECO:0000256" key="2">
    <source>
        <dbReference type="ARBA" id="ARBA00022741"/>
    </source>
</evidence>
<feature type="region of interest" description="Disordered" evidence="6">
    <location>
        <begin position="2028"/>
        <end position="2068"/>
    </location>
</feature>
<dbReference type="GO" id="GO:0005524">
    <property type="term" value="F:ATP binding"/>
    <property type="evidence" value="ECO:0007669"/>
    <property type="project" value="UniProtKB-KW"/>
</dbReference>
<dbReference type="InterPro" id="IPR027417">
    <property type="entry name" value="P-loop_NTPase"/>
</dbReference>
<feature type="domain" description="Disease resistance protein At4g27190-like leucine-rich repeats" evidence="8">
    <location>
        <begin position="1910"/>
        <end position="2008"/>
    </location>
</feature>
<dbReference type="OMA" id="WQNQLAP"/>
<dbReference type="PRINTS" id="PR00364">
    <property type="entry name" value="DISEASERSIST"/>
</dbReference>
<dbReference type="Gene3D" id="3.40.50.300">
    <property type="entry name" value="P-loop containing nucleotide triphosphate hydrolases"/>
    <property type="match status" value="1"/>
</dbReference>
<dbReference type="Gene3D" id="3.80.10.10">
    <property type="entry name" value="Ribonuclease Inhibitor"/>
    <property type="match status" value="5"/>
</dbReference>
<dbReference type="GO" id="GO:0043531">
    <property type="term" value="F:ADP binding"/>
    <property type="evidence" value="ECO:0007669"/>
    <property type="project" value="InterPro"/>
</dbReference>
<evidence type="ECO:0000313" key="9">
    <source>
        <dbReference type="EMBL" id="PRQ48250.1"/>
    </source>
</evidence>
<evidence type="ECO:0000256" key="4">
    <source>
        <dbReference type="ARBA" id="ARBA00022840"/>
    </source>
</evidence>
<feature type="domain" description="Disease resistance protein At4g27190-like leucine-rich repeats" evidence="8">
    <location>
        <begin position="1254"/>
        <end position="1415"/>
    </location>
</feature>
<dbReference type="InterPro" id="IPR032675">
    <property type="entry name" value="LRR_dom_sf"/>
</dbReference>
<dbReference type="GO" id="GO:0006952">
    <property type="term" value="P:defense response"/>
    <property type="evidence" value="ECO:0007669"/>
    <property type="project" value="UniProtKB-KW"/>
</dbReference>
<dbReference type="Pfam" id="PF23247">
    <property type="entry name" value="LRR_RPS2"/>
    <property type="match status" value="7"/>
</dbReference>
<feature type="domain" description="Disease resistance protein At4g27190-like leucine-rich repeats" evidence="8">
    <location>
        <begin position="1113"/>
        <end position="1205"/>
    </location>
</feature>
<keyword evidence="5" id="KW-0175">Coiled coil</keyword>
<keyword evidence="2" id="KW-0547">Nucleotide-binding</keyword>
<proteinExistence type="inferred from homology"/>
<feature type="domain" description="Disease resistance protein At4g27190-like leucine-rich repeats" evidence="8">
    <location>
        <begin position="1583"/>
        <end position="1648"/>
    </location>
</feature>
<feature type="domain" description="Disease resistance protein At4g27190-like leucine-rich repeats" evidence="8">
    <location>
        <begin position="915"/>
        <end position="980"/>
    </location>
</feature>
<feature type="domain" description="Disease resistance protein At4g27190-like leucine-rich repeats" evidence="8">
    <location>
        <begin position="1447"/>
        <end position="1540"/>
    </location>
</feature>
<evidence type="ECO:0000259" key="7">
    <source>
        <dbReference type="Pfam" id="PF00931"/>
    </source>
</evidence>
<feature type="domain" description="Disease resistance protein At4g27190-like leucine-rich repeats" evidence="8">
    <location>
        <begin position="764"/>
        <end position="876"/>
    </location>
</feature>
<dbReference type="OrthoDB" id="1747797at2759"/>
<evidence type="ECO:0000256" key="3">
    <source>
        <dbReference type="ARBA" id="ARBA00022821"/>
    </source>
</evidence>
<dbReference type="InterPro" id="IPR002182">
    <property type="entry name" value="NB-ARC"/>
</dbReference>
<evidence type="ECO:0000313" key="10">
    <source>
        <dbReference type="Proteomes" id="UP000238479"/>
    </source>
</evidence>
<dbReference type="Pfam" id="PF00931">
    <property type="entry name" value="NB-ARC"/>
    <property type="match status" value="1"/>
</dbReference>
<dbReference type="SUPFAM" id="SSF52540">
    <property type="entry name" value="P-loop containing nucleoside triphosphate hydrolases"/>
    <property type="match status" value="1"/>
</dbReference>
<feature type="compositionally biased region" description="Basic and acidic residues" evidence="6">
    <location>
        <begin position="2051"/>
        <end position="2061"/>
    </location>
</feature>
<dbReference type="GO" id="GO:0016787">
    <property type="term" value="F:hydrolase activity"/>
    <property type="evidence" value="ECO:0007669"/>
    <property type="project" value="UniProtKB-KW"/>
</dbReference>
<evidence type="ECO:0000256" key="5">
    <source>
        <dbReference type="SAM" id="Coils"/>
    </source>
</evidence>
<feature type="domain" description="NB-ARC" evidence="7">
    <location>
        <begin position="158"/>
        <end position="321"/>
    </location>
</feature>
<dbReference type="PANTHER" id="PTHR33463:SF198">
    <property type="entry name" value="RPP4C3"/>
    <property type="match status" value="1"/>
</dbReference>
<dbReference type="InterPro" id="IPR050905">
    <property type="entry name" value="Plant_NBS-LRR"/>
</dbReference>
<dbReference type="SUPFAM" id="SSF52058">
    <property type="entry name" value="L domain-like"/>
    <property type="match status" value="1"/>
</dbReference>
<protein>
    <submittedName>
        <fullName evidence="9">Putative P-loop containing nucleoside triphosphate hydrolase, leucine-rich repeat domain, L</fullName>
    </submittedName>
</protein>
<gene>
    <name evidence="9" type="ORF">RchiOBHm_Chr2g0108611</name>
</gene>
<dbReference type="InterPro" id="IPR042197">
    <property type="entry name" value="Apaf_helical"/>
</dbReference>
<dbReference type="Gene3D" id="1.10.8.430">
    <property type="entry name" value="Helical domain of apoptotic protease-activating factors"/>
    <property type="match status" value="1"/>
</dbReference>
<dbReference type="Proteomes" id="UP000238479">
    <property type="component" value="Chromosome 2"/>
</dbReference>
<evidence type="ECO:0000256" key="6">
    <source>
        <dbReference type="SAM" id="MobiDB-lite"/>
    </source>
</evidence>
<dbReference type="SUPFAM" id="SSF52047">
    <property type="entry name" value="RNI-like"/>
    <property type="match status" value="3"/>
</dbReference>
<dbReference type="PANTHER" id="PTHR33463">
    <property type="entry name" value="NB-ARC DOMAIN-CONTAINING PROTEIN-RELATED"/>
    <property type="match status" value="1"/>
</dbReference>
<evidence type="ECO:0000259" key="8">
    <source>
        <dbReference type="Pfam" id="PF23247"/>
    </source>
</evidence>
<feature type="compositionally biased region" description="Acidic residues" evidence="6">
    <location>
        <begin position="2028"/>
        <end position="2050"/>
    </location>
</feature>
<keyword evidence="10" id="KW-1185">Reference proteome</keyword>
<keyword evidence="9" id="KW-0378">Hydrolase</keyword>
<comment type="caution">
    <text evidence="9">The sequence shown here is derived from an EMBL/GenBank/DDBJ whole genome shotgun (WGS) entry which is preliminary data.</text>
</comment>
<dbReference type="EMBL" id="PDCK01000040">
    <property type="protein sequence ID" value="PRQ48250.1"/>
    <property type="molecule type" value="Genomic_DNA"/>
</dbReference>
<comment type="similarity">
    <text evidence="1">Belongs to the disease resistance NB-LRR family.</text>
</comment>
<dbReference type="Gramene" id="PRQ48250">
    <property type="protein sequence ID" value="PRQ48250"/>
    <property type="gene ID" value="RchiOBHm_Chr2g0108611"/>
</dbReference>
<accession>A0A2P6RPA7</accession>